<proteinExistence type="predicted"/>
<dbReference type="Proteomes" id="UP001189429">
    <property type="component" value="Unassembled WGS sequence"/>
</dbReference>
<evidence type="ECO:0000313" key="3">
    <source>
        <dbReference type="Proteomes" id="UP001189429"/>
    </source>
</evidence>
<feature type="compositionally biased region" description="Basic and acidic residues" evidence="1">
    <location>
        <begin position="194"/>
        <end position="217"/>
    </location>
</feature>
<evidence type="ECO:0000313" key="2">
    <source>
        <dbReference type="EMBL" id="CAK0804865.1"/>
    </source>
</evidence>
<feature type="compositionally biased region" description="Gly residues" evidence="1">
    <location>
        <begin position="251"/>
        <end position="260"/>
    </location>
</feature>
<sequence>MLDEPRRRRGRAVRLQVPAAGAGGFPEGHPDGAGAAHRRRGHPGAGVSRGRQESPMAAHEGPGSVQEPPNTAKGGQVTRGLHFCSPKPSYQGSCARGCASSARGCFRELPRARLGFGGPARPLPLPPGKPDRVGCADHTWGCSKRKGQVIGRHLPAFPHRITQVTADKYSNKKPSQAREDRFMAIYEVRMKAGGDFRSGARGDREGSRNRDPSDRGQVHPRGVLRGSRGRCCSGQGAPRPKAGAEAAAGLSGHGPRGGLLQGAPRLQRRERGLLREVRLPAVREADAPRRARGGPAGPERRWPTLKAALAAGAAPSAAAPSRRWASVSATRGARARVRVRAAARGRPSPLGGQKVRGWLVRTARVLPVELLFCRAIPCLQTSGVPRHLQCLPPRWTASSRWPSRSEPGQAPSLVALFSFSPPCLDSSPVHLAVY</sequence>
<feature type="region of interest" description="Disordered" evidence="1">
    <location>
        <begin position="194"/>
        <end position="265"/>
    </location>
</feature>
<protein>
    <submittedName>
        <fullName evidence="2">Uncharacterized protein</fullName>
    </submittedName>
</protein>
<evidence type="ECO:0000256" key="1">
    <source>
        <dbReference type="SAM" id="MobiDB-lite"/>
    </source>
</evidence>
<gene>
    <name evidence="2" type="ORF">PCOR1329_LOCUS11544</name>
</gene>
<keyword evidence="3" id="KW-1185">Reference proteome</keyword>
<organism evidence="2 3">
    <name type="scientific">Prorocentrum cordatum</name>
    <dbReference type="NCBI Taxonomy" id="2364126"/>
    <lineage>
        <taxon>Eukaryota</taxon>
        <taxon>Sar</taxon>
        <taxon>Alveolata</taxon>
        <taxon>Dinophyceae</taxon>
        <taxon>Prorocentrales</taxon>
        <taxon>Prorocentraceae</taxon>
        <taxon>Prorocentrum</taxon>
    </lineage>
</organism>
<feature type="compositionally biased region" description="Low complexity" evidence="1">
    <location>
        <begin position="225"/>
        <end position="250"/>
    </location>
</feature>
<name>A0ABN9QFV4_9DINO</name>
<comment type="caution">
    <text evidence="2">The sequence shown here is derived from an EMBL/GenBank/DDBJ whole genome shotgun (WGS) entry which is preliminary data.</text>
</comment>
<accession>A0ABN9QFV4</accession>
<reference evidence="2" key="1">
    <citation type="submission" date="2023-10" db="EMBL/GenBank/DDBJ databases">
        <authorList>
            <person name="Chen Y."/>
            <person name="Shah S."/>
            <person name="Dougan E. K."/>
            <person name="Thang M."/>
            <person name="Chan C."/>
        </authorList>
    </citation>
    <scope>NUCLEOTIDE SEQUENCE [LARGE SCALE GENOMIC DNA]</scope>
</reference>
<feature type="region of interest" description="Disordered" evidence="1">
    <location>
        <begin position="1"/>
        <end position="79"/>
    </location>
</feature>
<dbReference type="EMBL" id="CAUYUJ010003335">
    <property type="protein sequence ID" value="CAK0804865.1"/>
    <property type="molecule type" value="Genomic_DNA"/>
</dbReference>